<keyword evidence="1" id="KW-0472">Membrane</keyword>
<evidence type="ECO:0000256" key="1">
    <source>
        <dbReference type="SAM" id="Phobius"/>
    </source>
</evidence>
<dbReference type="Pfam" id="PF23494">
    <property type="entry name" value="bPH_10"/>
    <property type="match status" value="1"/>
</dbReference>
<keyword evidence="4" id="KW-1185">Reference proteome</keyword>
<evidence type="ECO:0000313" key="3">
    <source>
        <dbReference type="EMBL" id="TQL49709.1"/>
    </source>
</evidence>
<gene>
    <name evidence="3" type="ORF">FB467_0796</name>
</gene>
<reference evidence="3 4" key="1">
    <citation type="submission" date="2019-06" db="EMBL/GenBank/DDBJ databases">
        <title>Sequencing the genomes of 1000 actinobacteria strains.</title>
        <authorList>
            <person name="Klenk H.-P."/>
        </authorList>
    </citation>
    <scope>NUCLEOTIDE SEQUENCE [LARGE SCALE GENOMIC DNA]</scope>
    <source>
        <strain evidence="3 4">DSM 12335</strain>
    </source>
</reference>
<accession>A0A542YNU3</accession>
<feature type="domain" description="YqeB PH" evidence="2">
    <location>
        <begin position="2"/>
        <end position="139"/>
    </location>
</feature>
<sequence>MVVGGFGLAGLVLGLVIRPLAGWVAGLPWAPFQGPLELIASADQPWAAWVVPLAGLALGAVFGLYVIHDSPVLHIDAAQIRVEQKGQQRTIRREQVATVYRDGSSVVMETEHGRTLFKGDVEGGKAVVRRAFLDHGYPWDAEPD</sequence>
<comment type="caution">
    <text evidence="3">The sequence shown here is derived from an EMBL/GenBank/DDBJ whole genome shotgun (WGS) entry which is preliminary data.</text>
</comment>
<evidence type="ECO:0000313" key="4">
    <source>
        <dbReference type="Proteomes" id="UP000319516"/>
    </source>
</evidence>
<keyword evidence="1" id="KW-1133">Transmembrane helix</keyword>
<name>A0A542YNU3_9MICO</name>
<proteinExistence type="predicted"/>
<feature type="transmembrane region" description="Helical" evidence="1">
    <location>
        <begin position="46"/>
        <end position="67"/>
    </location>
</feature>
<dbReference type="AlphaFoldDB" id="A0A542YNU3"/>
<organism evidence="3 4">
    <name type="scientific">Ornithinicoccus hortensis</name>
    <dbReference type="NCBI Taxonomy" id="82346"/>
    <lineage>
        <taxon>Bacteria</taxon>
        <taxon>Bacillati</taxon>
        <taxon>Actinomycetota</taxon>
        <taxon>Actinomycetes</taxon>
        <taxon>Micrococcales</taxon>
        <taxon>Intrasporangiaceae</taxon>
        <taxon>Ornithinicoccus</taxon>
    </lineage>
</organism>
<protein>
    <recommendedName>
        <fullName evidence="2">YqeB PH domain-containing protein</fullName>
    </recommendedName>
</protein>
<keyword evidence="1" id="KW-0812">Transmembrane</keyword>
<evidence type="ECO:0000259" key="2">
    <source>
        <dbReference type="Pfam" id="PF23494"/>
    </source>
</evidence>
<dbReference type="Proteomes" id="UP000319516">
    <property type="component" value="Unassembled WGS sequence"/>
</dbReference>
<dbReference type="EMBL" id="VFOP01000001">
    <property type="protein sequence ID" value="TQL49709.1"/>
    <property type="molecule type" value="Genomic_DNA"/>
</dbReference>
<dbReference type="InterPro" id="IPR057798">
    <property type="entry name" value="PH_YqeB"/>
</dbReference>